<evidence type="ECO:0008006" key="3">
    <source>
        <dbReference type="Google" id="ProtNLM"/>
    </source>
</evidence>
<reference evidence="1" key="1">
    <citation type="submission" date="2021-03" db="EMBL/GenBank/DDBJ databases">
        <title>Antimicrobial resistance genes in bacteria isolated from Japanese honey, and their potential for conferring macrolide and lincosamide resistance in the American foulbrood pathogen Paenibacillus larvae.</title>
        <authorList>
            <person name="Okamoto M."/>
            <person name="Kumagai M."/>
            <person name="Kanamori H."/>
            <person name="Takamatsu D."/>
        </authorList>
    </citation>
    <scope>NUCLEOTIDE SEQUENCE</scope>
    <source>
        <strain evidence="1">J43TS3</strain>
    </source>
</reference>
<evidence type="ECO:0000313" key="2">
    <source>
        <dbReference type="Proteomes" id="UP000676917"/>
    </source>
</evidence>
<dbReference type="EMBL" id="BORP01000002">
    <property type="protein sequence ID" value="GIO26973.1"/>
    <property type="molecule type" value="Genomic_DNA"/>
</dbReference>
<dbReference type="Gene3D" id="3.20.20.370">
    <property type="entry name" value="Glycoside hydrolase/deacetylase"/>
    <property type="match status" value="1"/>
</dbReference>
<keyword evidence="2" id="KW-1185">Reference proteome</keyword>
<name>A0A919XAD5_9BACI</name>
<organism evidence="1 2">
    <name type="scientific">Ornithinibacillus bavariensis</name>
    <dbReference type="NCBI Taxonomy" id="545502"/>
    <lineage>
        <taxon>Bacteria</taxon>
        <taxon>Bacillati</taxon>
        <taxon>Bacillota</taxon>
        <taxon>Bacilli</taxon>
        <taxon>Bacillales</taxon>
        <taxon>Bacillaceae</taxon>
        <taxon>Ornithinibacillus</taxon>
    </lineage>
</organism>
<dbReference type="SUPFAM" id="SSF88713">
    <property type="entry name" value="Glycoside hydrolase/deacetylase"/>
    <property type="match status" value="1"/>
</dbReference>
<gene>
    <name evidence="1" type="ORF">J43TS3_15840</name>
</gene>
<evidence type="ECO:0000313" key="1">
    <source>
        <dbReference type="EMBL" id="GIO26973.1"/>
    </source>
</evidence>
<dbReference type="Proteomes" id="UP000676917">
    <property type="component" value="Unassembled WGS sequence"/>
</dbReference>
<proteinExistence type="predicted"/>
<accession>A0A919XAD5</accession>
<dbReference type="CDD" id="cd10929">
    <property type="entry name" value="CE4_u5"/>
    <property type="match status" value="1"/>
</dbReference>
<protein>
    <recommendedName>
        <fullName evidence="3">Polysaccharide deacetylase</fullName>
    </recommendedName>
</protein>
<sequence length="336" mass="39202">MNTKGILVISLDFELNWGGHDCLPLERYQDNLLGARKVIPMLLERFNKNEIHATWAIVGFLFYSNKRALLKDIPKSLPNYDNEKISSYLHLKSIGENEFVDPVHFGSSLVGLISEHENQEIATHTFSHYYCLEKGQTIQDFEADLMQAIHVAKRKNKTIKSFVFPRNQVNSAYLTICEKHQITAYRGCERHWLYRAMPGEDGGLKRAIRLLDSYMNITGDHTYSFTELTQESKLINVPSSRFLRPYSKRFRSLEGLKLKRIKDSMTKAAIEGGLYHLWWHPHNFGVHIEENMQMLDTILDHFLMLKKQYGMESLTMEEVSEKVRSKLKRLSELRLF</sequence>
<dbReference type="AlphaFoldDB" id="A0A919XAD5"/>
<dbReference type="InterPro" id="IPR011330">
    <property type="entry name" value="Glyco_hydro/deAcase_b/a-brl"/>
</dbReference>
<comment type="caution">
    <text evidence="1">The sequence shown here is derived from an EMBL/GenBank/DDBJ whole genome shotgun (WGS) entry which is preliminary data.</text>
</comment>
<dbReference type="RefSeq" id="WP_212920460.1">
    <property type="nucleotide sequence ID" value="NZ_BORP01000002.1"/>
</dbReference>
<dbReference type="GO" id="GO:0005975">
    <property type="term" value="P:carbohydrate metabolic process"/>
    <property type="evidence" value="ECO:0007669"/>
    <property type="project" value="InterPro"/>
</dbReference>